<evidence type="ECO:0000313" key="5">
    <source>
        <dbReference type="Proteomes" id="UP000003280"/>
    </source>
</evidence>
<dbReference type="Pfam" id="PF02769">
    <property type="entry name" value="AIRS_C"/>
    <property type="match status" value="1"/>
</dbReference>
<evidence type="ECO:0000259" key="3">
    <source>
        <dbReference type="Pfam" id="PF02769"/>
    </source>
</evidence>
<proteinExistence type="inferred from homology"/>
<dbReference type="InterPro" id="IPR010918">
    <property type="entry name" value="PurM-like_C_dom"/>
</dbReference>
<comment type="similarity">
    <text evidence="1">Belongs to the HypE family.</text>
</comment>
<organism evidence="4 5">
    <name type="scientific">Peptoniphilus duerdenii ATCC BAA-1640</name>
    <dbReference type="NCBI Taxonomy" id="862517"/>
    <lineage>
        <taxon>Bacteria</taxon>
        <taxon>Bacillati</taxon>
        <taxon>Bacillota</taxon>
        <taxon>Tissierellia</taxon>
        <taxon>Tissierellales</taxon>
        <taxon>Peptoniphilaceae</taxon>
        <taxon>Peptoniphilus</taxon>
    </lineage>
</organism>
<gene>
    <name evidence="4" type="ORF">HMPREF9225_1603</name>
</gene>
<keyword evidence="5" id="KW-1185">Reference proteome</keyword>
<dbReference type="InterPro" id="IPR016188">
    <property type="entry name" value="PurM-like_N"/>
</dbReference>
<evidence type="ECO:0000259" key="2">
    <source>
        <dbReference type="Pfam" id="PF00586"/>
    </source>
</evidence>
<reference evidence="4 5" key="1">
    <citation type="submission" date="2010-07" db="EMBL/GenBank/DDBJ databases">
        <authorList>
            <person name="Muzny D."/>
            <person name="Qin X."/>
            <person name="Deng J."/>
            <person name="Jiang H."/>
            <person name="Liu Y."/>
            <person name="Qu J."/>
            <person name="Song X.-Z."/>
            <person name="Zhang L."/>
            <person name="Thornton R."/>
            <person name="Coyle M."/>
            <person name="Francisco L."/>
            <person name="Jackson L."/>
            <person name="Javaid M."/>
            <person name="Korchina V."/>
            <person name="Kovar C."/>
            <person name="Mata R."/>
            <person name="Mathew T."/>
            <person name="Ngo R."/>
            <person name="Nguyen L."/>
            <person name="Nguyen N."/>
            <person name="Okwuonu G."/>
            <person name="Ongeri F."/>
            <person name="Pham C."/>
            <person name="Simmons D."/>
            <person name="Wilczek-Boney K."/>
            <person name="Hale W."/>
            <person name="Jakkamsetti A."/>
            <person name="Pham P."/>
            <person name="Ruth R."/>
            <person name="San Lucas F."/>
            <person name="Warren J."/>
            <person name="Zhang J."/>
            <person name="Zhao Z."/>
            <person name="Zhou C."/>
            <person name="Zhu D."/>
            <person name="Lee S."/>
            <person name="Bess C."/>
            <person name="Blankenburg K."/>
            <person name="Forbes L."/>
            <person name="Fu Q."/>
            <person name="Gubbala S."/>
            <person name="Hirani K."/>
            <person name="Jayaseelan J.C."/>
            <person name="Lara F."/>
            <person name="Munidasa M."/>
            <person name="Palculict T."/>
            <person name="Patil S."/>
            <person name="Pu L.-L."/>
            <person name="Saada N."/>
            <person name="Tang L."/>
            <person name="Weissenberger G."/>
            <person name="Zhu Y."/>
            <person name="Hemphill L."/>
            <person name="Shang Y."/>
            <person name="Youmans B."/>
            <person name="Ayvaz T."/>
            <person name="Ross M."/>
            <person name="Santibanez J."/>
            <person name="Aqrawi P."/>
            <person name="Gross S."/>
            <person name="Joshi V."/>
            <person name="Fowler G."/>
            <person name="Nazareth L."/>
            <person name="Reid J."/>
            <person name="Worley K."/>
            <person name="Petrosino J."/>
            <person name="Highlander S."/>
            <person name="Gibbs R."/>
        </authorList>
    </citation>
    <scope>NUCLEOTIDE SEQUENCE [LARGE SCALE GENOMIC DNA]</scope>
    <source>
        <strain evidence="4 5">ATCC BAA-1640</strain>
    </source>
</reference>
<dbReference type="PANTHER" id="PTHR30303:SF4">
    <property type="entry name" value="HYDROGENASE EXPRESSION_FORMATION PROTEIN HYPE"/>
    <property type="match status" value="1"/>
</dbReference>
<accession>E0NN64</accession>
<dbReference type="Gene3D" id="3.90.650.10">
    <property type="entry name" value="PurM-like C-terminal domain"/>
    <property type="match status" value="1"/>
</dbReference>
<dbReference type="GO" id="GO:0051604">
    <property type="term" value="P:protein maturation"/>
    <property type="evidence" value="ECO:0007669"/>
    <property type="project" value="TreeGrafter"/>
</dbReference>
<dbReference type="InterPro" id="IPR011854">
    <property type="entry name" value="HypE"/>
</dbReference>
<dbReference type="STRING" id="862517.HMPREF9225_1603"/>
<comment type="caution">
    <text evidence="4">The sequence shown here is derived from an EMBL/GenBank/DDBJ whole genome shotgun (WGS) entry which is preliminary data.</text>
</comment>
<dbReference type="PIRSF" id="PIRSF005644">
    <property type="entry name" value="Hdrgns_mtr_HypE"/>
    <property type="match status" value="1"/>
</dbReference>
<dbReference type="PANTHER" id="PTHR30303">
    <property type="entry name" value="HYDROGENASE ISOENZYMES FORMATION PROTEIN HYPE"/>
    <property type="match status" value="1"/>
</dbReference>
<dbReference type="eggNOG" id="COG0309">
    <property type="taxonomic scope" value="Bacteria"/>
</dbReference>
<sequence>MKIGKISNNDLKKLIFNNLTLNRKEVLEASEIGSDCAVVDLGDELLVTSVDPITGASKNIGSLAVNVACNDAYCLLAEPVGLLMSVLLPEKTTKNEIEEIMIDAQSACDKIGVNIIGGHTEVTDVVNTVVITTTVLAKTKDRILPNRKSAKVGDRILVSKHVALEGTSIIAHDFEMDSSKYLNEEELNEAKSYSKLLSVKEESLISRKFRVRALHDITEGGVLGAVWEMATNLGFGAEINFEDIPITDVTKKLTKGFDLNPFRFISSGSMMVIVDREDSEKLIDEAKKVGLLFTDIGSLVETGIVMNKNGEKLDIDEPSPDELYKVV</sequence>
<evidence type="ECO:0000313" key="4">
    <source>
        <dbReference type="EMBL" id="EFM24737.1"/>
    </source>
</evidence>
<dbReference type="InterPro" id="IPR036921">
    <property type="entry name" value="PurM-like_N_sf"/>
</dbReference>
<feature type="domain" description="PurM-like C-terminal" evidence="3">
    <location>
        <begin position="151"/>
        <end position="303"/>
    </location>
</feature>
<dbReference type="Gene3D" id="3.30.1330.10">
    <property type="entry name" value="PurM-like, N-terminal domain"/>
    <property type="match status" value="1"/>
</dbReference>
<dbReference type="RefSeq" id="WP_008902378.1">
    <property type="nucleotide sequence ID" value="NZ_GL397071.1"/>
</dbReference>
<dbReference type="EMBL" id="AEEH01000048">
    <property type="protein sequence ID" value="EFM24737.1"/>
    <property type="molecule type" value="Genomic_DNA"/>
</dbReference>
<name>E0NN64_9FIRM</name>
<dbReference type="InterPro" id="IPR036676">
    <property type="entry name" value="PurM-like_C_sf"/>
</dbReference>
<dbReference type="AlphaFoldDB" id="E0NN64"/>
<dbReference type="SUPFAM" id="SSF56042">
    <property type="entry name" value="PurM C-terminal domain-like"/>
    <property type="match status" value="1"/>
</dbReference>
<dbReference type="Proteomes" id="UP000003280">
    <property type="component" value="Unassembled WGS sequence"/>
</dbReference>
<evidence type="ECO:0000256" key="1">
    <source>
        <dbReference type="ARBA" id="ARBA00006243"/>
    </source>
</evidence>
<dbReference type="HOGENOM" id="CLU_041631_0_0_9"/>
<dbReference type="Pfam" id="PF00586">
    <property type="entry name" value="AIRS"/>
    <property type="match status" value="1"/>
</dbReference>
<feature type="domain" description="PurM-like N-terminal" evidence="2">
    <location>
        <begin position="33"/>
        <end position="136"/>
    </location>
</feature>
<protein>
    <submittedName>
        <fullName evidence="4">Uncharacterized protein</fullName>
    </submittedName>
</protein>
<dbReference type="SUPFAM" id="SSF55326">
    <property type="entry name" value="PurM N-terminal domain-like"/>
    <property type="match status" value="1"/>
</dbReference>
<dbReference type="OrthoDB" id="153904at2"/>